<dbReference type="PROSITE" id="PS50206">
    <property type="entry name" value="RHODANESE_3"/>
    <property type="match status" value="1"/>
</dbReference>
<gene>
    <name evidence="2" type="ORF">JZO67_000704</name>
</gene>
<protein>
    <recommendedName>
        <fullName evidence="1">Rhodanese domain-containing protein</fullName>
    </recommendedName>
</protein>
<comment type="caution">
    <text evidence="2">The sequence shown here is derived from an EMBL/GenBank/DDBJ whole genome shotgun (WGS) entry which is preliminary data.</text>
</comment>
<accession>A0ABV0EJG2</accession>
<dbReference type="Proteomes" id="UP000664357">
    <property type="component" value="Unassembled WGS sequence"/>
</dbReference>
<dbReference type="Gene3D" id="3.40.250.10">
    <property type="entry name" value="Rhodanese-like domain"/>
    <property type="match status" value="1"/>
</dbReference>
<dbReference type="InterPro" id="IPR001763">
    <property type="entry name" value="Rhodanese-like_dom"/>
</dbReference>
<dbReference type="PANTHER" id="PTHR43031:SF17">
    <property type="entry name" value="SULFURTRANSFERASE YTWF-RELATED"/>
    <property type="match status" value="1"/>
</dbReference>
<feature type="domain" description="Rhodanese" evidence="1">
    <location>
        <begin position="17"/>
        <end position="94"/>
    </location>
</feature>
<dbReference type="Pfam" id="PF00581">
    <property type="entry name" value="Rhodanese"/>
    <property type="match status" value="1"/>
</dbReference>
<reference evidence="2 3" key="1">
    <citation type="submission" date="2021-03" db="EMBL/GenBank/DDBJ databases">
        <authorList>
            <person name="Gilmore M.S."/>
            <person name="Schwartzman J."/>
            <person name="Van Tyne D."/>
            <person name="Martin M."/>
            <person name="Earl A.M."/>
            <person name="Manson A.L."/>
            <person name="Straub T."/>
            <person name="Salamzade R."/>
            <person name="Saavedra J."/>
            <person name="Lebreton F."/>
            <person name="Prichula J."/>
            <person name="Schaufler K."/>
            <person name="Gaca A."/>
            <person name="Sgardioli B."/>
            <person name="Wagenaar J."/>
            <person name="Strong T."/>
        </authorList>
    </citation>
    <scope>NUCLEOTIDE SEQUENCE [LARGE SCALE GENOMIC DNA]</scope>
    <source>
        <strain evidence="2 3">665A</strain>
    </source>
</reference>
<evidence type="ECO:0000313" key="2">
    <source>
        <dbReference type="EMBL" id="MEO1768765.1"/>
    </source>
</evidence>
<reference evidence="2 3" key="2">
    <citation type="submission" date="2024-02" db="EMBL/GenBank/DDBJ databases">
        <title>The Genome Sequence of Enterococcus sp. DIV0159.</title>
        <authorList>
            <person name="Earl A."/>
            <person name="Manson A."/>
            <person name="Gilmore M."/>
            <person name="Sanders J."/>
            <person name="Shea T."/>
            <person name="Howe W."/>
            <person name="Livny J."/>
            <person name="Cuomo C."/>
            <person name="Neafsey D."/>
            <person name="Birren B."/>
        </authorList>
    </citation>
    <scope>NUCLEOTIDE SEQUENCE [LARGE SCALE GENOMIC DNA]</scope>
    <source>
        <strain evidence="2 3">665A</strain>
    </source>
</reference>
<dbReference type="RefSeq" id="WP_207700867.1">
    <property type="nucleotide sequence ID" value="NZ_JAFREL020000001.1"/>
</dbReference>
<dbReference type="CDD" id="cd00158">
    <property type="entry name" value="RHOD"/>
    <property type="match status" value="1"/>
</dbReference>
<dbReference type="InterPro" id="IPR050229">
    <property type="entry name" value="GlpE_sulfurtransferase"/>
</dbReference>
<dbReference type="SUPFAM" id="SSF52821">
    <property type="entry name" value="Rhodanese/Cell cycle control phosphatase"/>
    <property type="match status" value="1"/>
</dbReference>
<evidence type="ECO:0000259" key="1">
    <source>
        <dbReference type="PROSITE" id="PS50206"/>
    </source>
</evidence>
<dbReference type="SMART" id="SM00450">
    <property type="entry name" value="RHOD"/>
    <property type="match status" value="1"/>
</dbReference>
<proteinExistence type="predicted"/>
<dbReference type="PANTHER" id="PTHR43031">
    <property type="entry name" value="FAD-DEPENDENT OXIDOREDUCTASE"/>
    <property type="match status" value="1"/>
</dbReference>
<name>A0ABV0EJG2_9ENTE</name>
<organism evidence="2 3">
    <name type="scientific">Candidatus Enterococcus ferrettii</name>
    <dbReference type="NCBI Taxonomy" id="2815324"/>
    <lineage>
        <taxon>Bacteria</taxon>
        <taxon>Bacillati</taxon>
        <taxon>Bacillota</taxon>
        <taxon>Bacilli</taxon>
        <taxon>Lactobacillales</taxon>
        <taxon>Enterococcaceae</taxon>
        <taxon>Enterococcus</taxon>
    </lineage>
</organism>
<dbReference type="EMBL" id="JAFREL020000001">
    <property type="protein sequence ID" value="MEO1768765.1"/>
    <property type="molecule type" value="Genomic_DNA"/>
</dbReference>
<evidence type="ECO:0000313" key="3">
    <source>
        <dbReference type="Proteomes" id="UP000664357"/>
    </source>
</evidence>
<dbReference type="InterPro" id="IPR036873">
    <property type="entry name" value="Rhodanese-like_dom_sf"/>
</dbReference>
<keyword evidence="3" id="KW-1185">Reference proteome</keyword>
<sequence>MYRSVTIDEFYRSKGPIIDVREASEYQMGHVPQAVNLPLSDLDKTFQQMDSTKEYYVICQSGARSKMACDFLSSKGYQVVNVMGGTSAWKGKLVL</sequence>